<reference evidence="1 2" key="1">
    <citation type="submission" date="2019-08" db="EMBL/GenBank/DDBJ databases">
        <title>Deep-cultivation of Planctomycetes and their phenomic and genomic characterization uncovers novel biology.</title>
        <authorList>
            <person name="Wiegand S."/>
            <person name="Jogler M."/>
            <person name="Boedeker C."/>
            <person name="Pinto D."/>
            <person name="Vollmers J."/>
            <person name="Rivas-Marin E."/>
            <person name="Kohn T."/>
            <person name="Peeters S.H."/>
            <person name="Heuer A."/>
            <person name="Rast P."/>
            <person name="Oberbeckmann S."/>
            <person name="Bunk B."/>
            <person name="Jeske O."/>
            <person name="Meyerdierks A."/>
            <person name="Storesund J.E."/>
            <person name="Kallscheuer N."/>
            <person name="Luecker S."/>
            <person name="Lage O.M."/>
            <person name="Pohl T."/>
            <person name="Merkel B.J."/>
            <person name="Hornburger P."/>
            <person name="Mueller R.-W."/>
            <person name="Bruemmer F."/>
            <person name="Labrenz M."/>
            <person name="Spormann A.M."/>
            <person name="Op den Camp H."/>
            <person name="Overmann J."/>
            <person name="Amann R."/>
            <person name="Jetten M.S.M."/>
            <person name="Mascher T."/>
            <person name="Medema M.H."/>
            <person name="Devos D.P."/>
            <person name="Kaster A.-K."/>
            <person name="Ovreas L."/>
            <person name="Rohde M."/>
            <person name="Galperin M.Y."/>
            <person name="Jogler C."/>
        </authorList>
    </citation>
    <scope>NUCLEOTIDE SEQUENCE [LARGE SCALE GENOMIC DNA]</scope>
    <source>
        <strain evidence="1 2">Pr1d</strain>
    </source>
</reference>
<accession>A0A5B9QJK6</accession>
<dbReference type="KEGG" id="bgok:Pr1d_15570"/>
<name>A0A5B9QJK6_9BACT</name>
<organism evidence="1 2">
    <name type="scientific">Bythopirellula goksoeyrii</name>
    <dbReference type="NCBI Taxonomy" id="1400387"/>
    <lineage>
        <taxon>Bacteria</taxon>
        <taxon>Pseudomonadati</taxon>
        <taxon>Planctomycetota</taxon>
        <taxon>Planctomycetia</taxon>
        <taxon>Pirellulales</taxon>
        <taxon>Lacipirellulaceae</taxon>
        <taxon>Bythopirellula</taxon>
    </lineage>
</organism>
<dbReference type="AlphaFoldDB" id="A0A5B9QJK6"/>
<keyword evidence="2" id="KW-1185">Reference proteome</keyword>
<gene>
    <name evidence="1" type="ORF">Pr1d_15570</name>
</gene>
<protein>
    <submittedName>
        <fullName evidence="1">Uncharacterized protein</fullName>
    </submittedName>
</protein>
<evidence type="ECO:0000313" key="1">
    <source>
        <dbReference type="EMBL" id="QEG34283.1"/>
    </source>
</evidence>
<dbReference type="EMBL" id="CP042913">
    <property type="protein sequence ID" value="QEG34283.1"/>
    <property type="molecule type" value="Genomic_DNA"/>
</dbReference>
<proteinExistence type="predicted"/>
<dbReference type="Proteomes" id="UP000323917">
    <property type="component" value="Chromosome"/>
</dbReference>
<evidence type="ECO:0000313" key="2">
    <source>
        <dbReference type="Proteomes" id="UP000323917"/>
    </source>
</evidence>
<sequence length="90" mass="10193">MGFNSSISLFVECAGRFYLSRLAAIWKIHRSLKSMRIPTAMEGTLLPRKNLSFMILADAFYKRIPTTKTARSPSQDYFTNSTSANLKVLL</sequence>